<feature type="transmembrane region" description="Helical" evidence="5">
    <location>
        <begin position="61"/>
        <end position="79"/>
    </location>
</feature>
<dbReference type="EMBL" id="FNMZ01000003">
    <property type="protein sequence ID" value="SDX14207.1"/>
    <property type="molecule type" value="Genomic_DNA"/>
</dbReference>
<comment type="similarity">
    <text evidence="5">Belongs to the YciB family.</text>
</comment>
<feature type="transmembrane region" description="Helical" evidence="5">
    <location>
        <begin position="34"/>
        <end position="54"/>
    </location>
</feature>
<dbReference type="GO" id="GO:0005886">
    <property type="term" value="C:plasma membrane"/>
    <property type="evidence" value="ECO:0007669"/>
    <property type="project" value="UniProtKB-SubCell"/>
</dbReference>
<sequence>MDSSPRPISPFLKIALEFGPLVLFFVVYQRTDIFTATAVFIPVILGALAASWALTRDLPRMAVVTAVVVVVFGGLTLWLKDATFIKMKPTIINCLFAFALGFGLWRGRSYLRDLMGAALPLTDRGWTVLTQRWALWFLFAAALNEAIWRTQTEEFWVTFKTFGSPAMTFLFMMAQMPLLKRHAPVETAETGDRPEG</sequence>
<keyword evidence="1 5" id="KW-1003">Cell membrane</keyword>
<reference evidence="6 7" key="1">
    <citation type="submission" date="2016-10" db="EMBL/GenBank/DDBJ databases">
        <authorList>
            <person name="de Groot N.N."/>
        </authorList>
    </citation>
    <scope>NUCLEOTIDE SEQUENCE [LARGE SCALE GENOMIC DNA]</scope>
    <source>
        <strain evidence="6 7">DSM 17890</strain>
    </source>
</reference>
<dbReference type="NCBIfam" id="TIGR00997">
    <property type="entry name" value="ispZ"/>
    <property type="match status" value="1"/>
</dbReference>
<feature type="transmembrane region" description="Helical" evidence="5">
    <location>
        <begin position="12"/>
        <end position="28"/>
    </location>
</feature>
<dbReference type="RefSeq" id="WP_092681847.1">
    <property type="nucleotide sequence ID" value="NZ_FNMZ01000003.1"/>
</dbReference>
<organism evidence="6 7">
    <name type="scientific">Albimonas donghaensis</name>
    <dbReference type="NCBI Taxonomy" id="356660"/>
    <lineage>
        <taxon>Bacteria</taxon>
        <taxon>Pseudomonadati</taxon>
        <taxon>Pseudomonadota</taxon>
        <taxon>Alphaproteobacteria</taxon>
        <taxon>Rhodobacterales</taxon>
        <taxon>Paracoccaceae</taxon>
        <taxon>Albimonas</taxon>
    </lineage>
</organism>
<evidence type="ECO:0000313" key="7">
    <source>
        <dbReference type="Proteomes" id="UP000199118"/>
    </source>
</evidence>
<keyword evidence="4 5" id="KW-0472">Membrane</keyword>
<accession>A0A1H2ZA68</accession>
<keyword evidence="7" id="KW-1185">Reference proteome</keyword>
<keyword evidence="3 5" id="KW-1133">Transmembrane helix</keyword>
<protein>
    <recommendedName>
        <fullName evidence="5">Inner membrane-spanning protein YciB</fullName>
    </recommendedName>
</protein>
<dbReference type="InterPro" id="IPR006008">
    <property type="entry name" value="YciB"/>
</dbReference>
<feature type="transmembrane region" description="Helical" evidence="5">
    <location>
        <begin position="85"/>
        <end position="105"/>
    </location>
</feature>
<comment type="function">
    <text evidence="5">Plays a role in cell envelope biogenesis, maintenance of cell envelope integrity and membrane homeostasis.</text>
</comment>
<keyword evidence="5" id="KW-0997">Cell inner membrane</keyword>
<dbReference type="HAMAP" id="MF_00189">
    <property type="entry name" value="YciB"/>
    <property type="match status" value="1"/>
</dbReference>
<dbReference type="Proteomes" id="UP000199118">
    <property type="component" value="Unassembled WGS sequence"/>
</dbReference>
<dbReference type="STRING" id="356660.SAMN05444336_103423"/>
<dbReference type="AlphaFoldDB" id="A0A1H2ZA68"/>
<evidence type="ECO:0000256" key="2">
    <source>
        <dbReference type="ARBA" id="ARBA00022692"/>
    </source>
</evidence>
<evidence type="ECO:0000256" key="1">
    <source>
        <dbReference type="ARBA" id="ARBA00022475"/>
    </source>
</evidence>
<evidence type="ECO:0000313" key="6">
    <source>
        <dbReference type="EMBL" id="SDX14207.1"/>
    </source>
</evidence>
<dbReference type="Pfam" id="PF04279">
    <property type="entry name" value="IspA"/>
    <property type="match status" value="1"/>
</dbReference>
<dbReference type="OrthoDB" id="9788219at2"/>
<comment type="subcellular location">
    <subcellularLocation>
        <location evidence="5">Cell inner membrane</location>
        <topology evidence="5">Multi-pass membrane protein</topology>
    </subcellularLocation>
</comment>
<evidence type="ECO:0000256" key="4">
    <source>
        <dbReference type="ARBA" id="ARBA00023136"/>
    </source>
</evidence>
<evidence type="ECO:0000256" key="5">
    <source>
        <dbReference type="HAMAP-Rule" id="MF_00189"/>
    </source>
</evidence>
<dbReference type="NCBIfam" id="NF001323">
    <property type="entry name" value="PRK00259.1-1"/>
    <property type="match status" value="1"/>
</dbReference>
<name>A0A1H2ZA68_9RHOB</name>
<proteinExistence type="inferred from homology"/>
<dbReference type="PANTHER" id="PTHR36917">
    <property type="entry name" value="INTRACELLULAR SEPTATION PROTEIN A-RELATED"/>
    <property type="match status" value="1"/>
</dbReference>
<dbReference type="PANTHER" id="PTHR36917:SF1">
    <property type="entry name" value="INNER MEMBRANE-SPANNING PROTEIN YCIB"/>
    <property type="match status" value="1"/>
</dbReference>
<keyword evidence="2 5" id="KW-0812">Transmembrane</keyword>
<evidence type="ECO:0000256" key="3">
    <source>
        <dbReference type="ARBA" id="ARBA00022989"/>
    </source>
</evidence>
<gene>
    <name evidence="5" type="primary">yciB</name>
    <name evidence="6" type="ORF">SAMN05444336_103423</name>
</gene>
<comment type="caution">
    <text evidence="5">Lacks conserved residue(s) required for the propagation of feature annotation.</text>
</comment>